<evidence type="ECO:0000256" key="5">
    <source>
        <dbReference type="ARBA" id="ARBA00024029"/>
    </source>
</evidence>
<evidence type="ECO:0000256" key="3">
    <source>
        <dbReference type="ARBA" id="ARBA00022801"/>
    </source>
</evidence>
<dbReference type="EMBL" id="FNIX01000008">
    <property type="protein sequence ID" value="SDP43733.1"/>
    <property type="molecule type" value="Genomic_DNA"/>
</dbReference>
<sequence length="251" mass="26497">MSEHRWNRLTAPELRDLAARDALVLLPVGSTEQHGAHLPTGVDDFLAAEVCTRAAALVSDRVPVVVAPSTWCGLAEHHMAFGGTLTLSLSTLHALLRDLCRSVLRAGFGRILLVNGHGGNATALHALATELTAELGTGIAVTSYFTTGAAVIARTLETQRQLMHACEGETSMMLAAFPELVRRELLPHAVGPEIALQHEDPAPVHHPTPFERIAPAGIAGDARTATAAKGEALLDGCARALADELLSFPRA</sequence>
<evidence type="ECO:0000313" key="6">
    <source>
        <dbReference type="EMBL" id="SDP43733.1"/>
    </source>
</evidence>
<keyword evidence="2" id="KW-0479">Metal-binding</keyword>
<accession>A0A1H0SPW2</accession>
<dbReference type="GO" id="GO:0009231">
    <property type="term" value="P:riboflavin biosynthetic process"/>
    <property type="evidence" value="ECO:0007669"/>
    <property type="project" value="TreeGrafter"/>
</dbReference>
<keyword evidence="7" id="KW-1185">Reference proteome</keyword>
<proteinExistence type="inferred from homology"/>
<dbReference type="InterPro" id="IPR003785">
    <property type="entry name" value="Creatininase/forma_Hydrolase"/>
</dbReference>
<dbReference type="SUPFAM" id="SSF102215">
    <property type="entry name" value="Creatininase"/>
    <property type="match status" value="1"/>
</dbReference>
<dbReference type="GO" id="GO:0016811">
    <property type="term" value="F:hydrolase activity, acting on carbon-nitrogen (but not peptide) bonds, in linear amides"/>
    <property type="evidence" value="ECO:0007669"/>
    <property type="project" value="TreeGrafter"/>
</dbReference>
<protein>
    <submittedName>
        <fullName evidence="6">Creatinine amidohydrolase</fullName>
    </submittedName>
</protein>
<name>A0A1H0SPW2_9PSEU</name>
<dbReference type="RefSeq" id="WP_090099543.1">
    <property type="nucleotide sequence ID" value="NZ_FNIX01000008.1"/>
</dbReference>
<keyword evidence="4" id="KW-0862">Zinc</keyword>
<dbReference type="OrthoDB" id="9801445at2"/>
<dbReference type="GO" id="GO:0046872">
    <property type="term" value="F:metal ion binding"/>
    <property type="evidence" value="ECO:0007669"/>
    <property type="project" value="UniProtKB-KW"/>
</dbReference>
<keyword evidence="3 6" id="KW-0378">Hydrolase</keyword>
<dbReference type="Proteomes" id="UP000199691">
    <property type="component" value="Unassembled WGS sequence"/>
</dbReference>
<evidence type="ECO:0000256" key="2">
    <source>
        <dbReference type="ARBA" id="ARBA00022723"/>
    </source>
</evidence>
<organism evidence="6 7">
    <name type="scientific">Lentzea jiangxiensis</name>
    <dbReference type="NCBI Taxonomy" id="641025"/>
    <lineage>
        <taxon>Bacteria</taxon>
        <taxon>Bacillati</taxon>
        <taxon>Actinomycetota</taxon>
        <taxon>Actinomycetes</taxon>
        <taxon>Pseudonocardiales</taxon>
        <taxon>Pseudonocardiaceae</taxon>
        <taxon>Lentzea</taxon>
    </lineage>
</organism>
<dbReference type="InterPro" id="IPR024087">
    <property type="entry name" value="Creatininase-like_sf"/>
</dbReference>
<dbReference type="STRING" id="641025.SAMN05421507_108194"/>
<evidence type="ECO:0000256" key="1">
    <source>
        <dbReference type="ARBA" id="ARBA00001947"/>
    </source>
</evidence>
<comment type="cofactor">
    <cofactor evidence="1">
        <name>Zn(2+)</name>
        <dbReference type="ChEBI" id="CHEBI:29105"/>
    </cofactor>
</comment>
<dbReference type="AlphaFoldDB" id="A0A1H0SPW2"/>
<gene>
    <name evidence="6" type="ORF">SAMN05421507_108194</name>
</gene>
<evidence type="ECO:0000313" key="7">
    <source>
        <dbReference type="Proteomes" id="UP000199691"/>
    </source>
</evidence>
<dbReference type="PANTHER" id="PTHR35005:SF1">
    <property type="entry name" value="2-AMINO-5-FORMYLAMINO-6-RIBOSYLAMINOPYRIMIDIN-4(3H)-ONE 5'-MONOPHOSPHATE DEFORMYLASE"/>
    <property type="match status" value="1"/>
</dbReference>
<reference evidence="7" key="1">
    <citation type="submission" date="2016-10" db="EMBL/GenBank/DDBJ databases">
        <authorList>
            <person name="Varghese N."/>
            <person name="Submissions S."/>
        </authorList>
    </citation>
    <scope>NUCLEOTIDE SEQUENCE [LARGE SCALE GENOMIC DNA]</scope>
    <source>
        <strain evidence="7">CGMCC 4.6609</strain>
    </source>
</reference>
<dbReference type="PANTHER" id="PTHR35005">
    <property type="entry name" value="3-DEHYDRO-SCYLLO-INOSOSE HYDROLASE"/>
    <property type="match status" value="1"/>
</dbReference>
<evidence type="ECO:0000256" key="4">
    <source>
        <dbReference type="ARBA" id="ARBA00022833"/>
    </source>
</evidence>
<dbReference type="Gene3D" id="3.40.50.10310">
    <property type="entry name" value="Creatininase"/>
    <property type="match status" value="1"/>
</dbReference>
<comment type="similarity">
    <text evidence="5">Belongs to the creatininase superfamily.</text>
</comment>
<dbReference type="Pfam" id="PF02633">
    <property type="entry name" value="Creatininase"/>
    <property type="match status" value="1"/>
</dbReference>